<dbReference type="InterPro" id="IPR001296">
    <property type="entry name" value="Glyco_trans_1"/>
</dbReference>
<evidence type="ECO:0000259" key="3">
    <source>
        <dbReference type="Pfam" id="PF00534"/>
    </source>
</evidence>
<evidence type="ECO:0000256" key="1">
    <source>
        <dbReference type="ARBA" id="ARBA00022676"/>
    </source>
</evidence>
<dbReference type="CDD" id="cd03794">
    <property type="entry name" value="GT4_WbuB-like"/>
    <property type="match status" value="1"/>
</dbReference>
<name>A0A1M4X133_9LACT</name>
<dbReference type="Pfam" id="PF00534">
    <property type="entry name" value="Glycos_transf_1"/>
    <property type="match status" value="1"/>
</dbReference>
<evidence type="ECO:0000256" key="2">
    <source>
        <dbReference type="ARBA" id="ARBA00022679"/>
    </source>
</evidence>
<dbReference type="PANTHER" id="PTHR12526">
    <property type="entry name" value="GLYCOSYLTRANSFERASE"/>
    <property type="match status" value="1"/>
</dbReference>
<dbReference type="GO" id="GO:0016757">
    <property type="term" value="F:glycosyltransferase activity"/>
    <property type="evidence" value="ECO:0007669"/>
    <property type="project" value="UniProtKB-KW"/>
</dbReference>
<dbReference type="PANTHER" id="PTHR12526:SF629">
    <property type="entry name" value="TEICHURONIC ACID BIOSYNTHESIS GLYCOSYLTRANSFERASE TUAH-RELATED"/>
    <property type="match status" value="1"/>
</dbReference>
<evidence type="ECO:0000313" key="4">
    <source>
        <dbReference type="EMBL" id="SHE87160.1"/>
    </source>
</evidence>
<dbReference type="OrthoDB" id="9811902at2"/>
<dbReference type="SUPFAM" id="SSF53756">
    <property type="entry name" value="UDP-Glycosyltransferase/glycogen phosphorylase"/>
    <property type="match status" value="1"/>
</dbReference>
<sequence length="401" mass="45637">MKKILIIAHYSGDLENKDNNRYIYIANLLAKKNYNVELITSDFSHREKKPKNLQYIEKFPFKTTLINEKGYKNNVSIARLISHKIMARNLEKKLSEISKPDLIYCGIPTLNVGKVAAKYAKENNIPFIIDILDLWPEAFQMILGKNILSSLLLLPMTINANEIYRSADGIISVSETYNNRALEVNNKAISKTIYLGTDLDDFDSYTQSNIFADKKTNEIWVAYAGTLGKSYDLITVIDALEIINKKVIKDKEVKLLVMGNGPLENKFKKHAKNKSINAVFTGRLPYNKMAKLLSMSDIAVNPIIKNSAGSIINKHADYAAAGLPVLNTQESLEYRKLVEEYNFGYNCNNGDVIDLANKLQKLIIDDKIRLKMGENSKRFALERFNRRYTYTDIIDVIESLI</sequence>
<protein>
    <submittedName>
        <fullName evidence="4">Glycosyltransferase involved in cell wall bisynthesis</fullName>
    </submittedName>
</protein>
<gene>
    <name evidence="4" type="ORF">SAMN02745249_01328</name>
</gene>
<dbReference type="RefSeq" id="WP_073298034.1">
    <property type="nucleotide sequence ID" value="NZ_FQUF01000018.1"/>
</dbReference>
<keyword evidence="5" id="KW-1185">Reference proteome</keyword>
<accession>A0A1M4X133</accession>
<reference evidence="4 5" key="1">
    <citation type="submission" date="2016-11" db="EMBL/GenBank/DDBJ databases">
        <authorList>
            <person name="Jaros S."/>
            <person name="Januszkiewicz K."/>
            <person name="Wedrychowicz H."/>
        </authorList>
    </citation>
    <scope>NUCLEOTIDE SEQUENCE [LARGE SCALE GENOMIC DNA]</scope>
    <source>
        <strain evidence="4 5">DSM 15692</strain>
    </source>
</reference>
<dbReference type="EMBL" id="FQUF01000018">
    <property type="protein sequence ID" value="SHE87160.1"/>
    <property type="molecule type" value="Genomic_DNA"/>
</dbReference>
<dbReference type="Proteomes" id="UP000184128">
    <property type="component" value="Unassembled WGS sequence"/>
</dbReference>
<dbReference type="AlphaFoldDB" id="A0A1M4X133"/>
<keyword evidence="1" id="KW-0328">Glycosyltransferase</keyword>
<feature type="domain" description="Glycosyl transferase family 1" evidence="3">
    <location>
        <begin position="214"/>
        <end position="378"/>
    </location>
</feature>
<dbReference type="STRING" id="1121025.SAMN02745249_01328"/>
<keyword evidence="2 4" id="KW-0808">Transferase</keyword>
<proteinExistence type="predicted"/>
<organism evidence="4 5">
    <name type="scientific">Atopostipes suicloacalis DSM 15692</name>
    <dbReference type="NCBI Taxonomy" id="1121025"/>
    <lineage>
        <taxon>Bacteria</taxon>
        <taxon>Bacillati</taxon>
        <taxon>Bacillota</taxon>
        <taxon>Bacilli</taxon>
        <taxon>Lactobacillales</taxon>
        <taxon>Carnobacteriaceae</taxon>
        <taxon>Atopostipes</taxon>
    </lineage>
</organism>
<dbReference type="Gene3D" id="3.40.50.2000">
    <property type="entry name" value="Glycogen Phosphorylase B"/>
    <property type="match status" value="2"/>
</dbReference>
<evidence type="ECO:0000313" key="5">
    <source>
        <dbReference type="Proteomes" id="UP000184128"/>
    </source>
</evidence>